<dbReference type="Pfam" id="PF01784">
    <property type="entry name" value="DUF34_NIF3"/>
    <property type="match status" value="1"/>
</dbReference>
<feature type="binding site" evidence="5">
    <location>
        <position position="104"/>
    </location>
    <ligand>
        <name>a divalent metal cation</name>
        <dbReference type="ChEBI" id="CHEBI:60240"/>
        <label>1</label>
    </ligand>
</feature>
<dbReference type="EMBL" id="LSRC01000007">
    <property type="protein sequence ID" value="KXI18828.1"/>
    <property type="molecule type" value="Genomic_DNA"/>
</dbReference>
<comment type="subunit">
    <text evidence="2">Homohexamer.</text>
</comment>
<dbReference type="FunFam" id="3.40.1390.30:FF:000001">
    <property type="entry name" value="GTP cyclohydrolase 1 type 2"/>
    <property type="match status" value="1"/>
</dbReference>
<feature type="binding site" evidence="5">
    <location>
        <position position="65"/>
    </location>
    <ligand>
        <name>a divalent metal cation</name>
        <dbReference type="ChEBI" id="CHEBI:60240"/>
        <label>1</label>
    </ligand>
</feature>
<accession>A0A135ZB14</accession>
<dbReference type="GO" id="GO:0005737">
    <property type="term" value="C:cytoplasm"/>
    <property type="evidence" value="ECO:0007669"/>
    <property type="project" value="TreeGrafter"/>
</dbReference>
<evidence type="ECO:0000256" key="5">
    <source>
        <dbReference type="PIRSR" id="PIRSR602678-1"/>
    </source>
</evidence>
<proteinExistence type="inferred from homology"/>
<comment type="caution">
    <text evidence="6">The sequence shown here is derived from an EMBL/GenBank/DDBJ whole genome shotgun (WGS) entry which is preliminary data.</text>
</comment>
<dbReference type="AlphaFoldDB" id="A0A135ZB14"/>
<comment type="similarity">
    <text evidence="1">Belongs to the GTP cyclohydrolase I type 2/NIF3 family.</text>
</comment>
<dbReference type="Gene3D" id="3.40.1390.30">
    <property type="entry name" value="NIF3 (NGG1p interacting factor 3)-like"/>
    <property type="match status" value="2"/>
</dbReference>
<keyword evidence="4 5" id="KW-0479">Metal-binding</keyword>
<dbReference type="PATRIC" id="fig|2702.101.peg.180"/>
<protein>
    <recommendedName>
        <fullName evidence="3">GTP cyclohydrolase 1 type 2 homolog</fullName>
    </recommendedName>
</protein>
<dbReference type="GO" id="GO:0046872">
    <property type="term" value="F:metal ion binding"/>
    <property type="evidence" value="ECO:0007669"/>
    <property type="project" value="UniProtKB-KW"/>
</dbReference>
<reference evidence="6 7" key="1">
    <citation type="submission" date="2016-02" db="EMBL/GenBank/DDBJ databases">
        <authorList>
            <person name="Wen L."/>
            <person name="He K."/>
            <person name="Yang H."/>
        </authorList>
    </citation>
    <scope>NUCLEOTIDE SEQUENCE [LARGE SCALE GENOMIC DNA]</scope>
    <source>
        <strain evidence="6 7">CMW7778B</strain>
    </source>
</reference>
<dbReference type="PANTHER" id="PTHR13799:SF14">
    <property type="entry name" value="GTP CYCLOHYDROLASE 1 TYPE 2 HOMOLOG"/>
    <property type="match status" value="1"/>
</dbReference>
<sequence length="295" mass="32103">MASLFQTVQALESLYPLEFAESWDEPGLIVGDMSASVKRIVCAVDPTLEVVKRACNMGADLLVTHHPLFFRAVHEVSGRSVRGEIVRNLVENHCGLWVGHTNADCAYRGVAHAAADSLGLFNQHPIVFQTKDSNGNEVGLGRIGELDSPVSLSEFANRVFNAIPHSEVGIQVCGDIDAQVSKIAVLPGSGDSLFNEVRASGADVYVTSDLRHHPALDAIEQARYEFSLRKNCGLLDSCDSNFKPMLINTAHSAIESLWFNYAVEDISKAVESICGSAPQVVLLKESTDPWNYVIH</sequence>
<organism evidence="6 7">
    <name type="scientific">Gardnerella vaginalis</name>
    <dbReference type="NCBI Taxonomy" id="2702"/>
    <lineage>
        <taxon>Bacteria</taxon>
        <taxon>Bacillati</taxon>
        <taxon>Actinomycetota</taxon>
        <taxon>Actinomycetes</taxon>
        <taxon>Bifidobacteriales</taxon>
        <taxon>Bifidobacteriaceae</taxon>
        <taxon>Gardnerella</taxon>
    </lineage>
</organism>
<evidence type="ECO:0000256" key="4">
    <source>
        <dbReference type="ARBA" id="ARBA00022723"/>
    </source>
</evidence>
<name>A0A135ZB14_GARVA</name>
<evidence type="ECO:0000313" key="7">
    <source>
        <dbReference type="Proteomes" id="UP000070505"/>
    </source>
</evidence>
<dbReference type="PANTHER" id="PTHR13799">
    <property type="entry name" value="NGG1 INTERACTING FACTOR 3"/>
    <property type="match status" value="1"/>
</dbReference>
<dbReference type="NCBIfam" id="TIGR00486">
    <property type="entry name" value="YbgI_SA1388"/>
    <property type="match status" value="1"/>
</dbReference>
<evidence type="ECO:0000256" key="1">
    <source>
        <dbReference type="ARBA" id="ARBA00006964"/>
    </source>
</evidence>
<feature type="binding site" evidence="5">
    <location>
        <position position="66"/>
    </location>
    <ligand>
        <name>a divalent metal cation</name>
        <dbReference type="ChEBI" id="CHEBI:60240"/>
        <label>1</label>
    </ligand>
</feature>
<evidence type="ECO:0000313" key="6">
    <source>
        <dbReference type="EMBL" id="KXI18828.1"/>
    </source>
</evidence>
<dbReference type="InterPro" id="IPR002678">
    <property type="entry name" value="DUF34/NIF3"/>
</dbReference>
<dbReference type="InterPro" id="IPR036069">
    <property type="entry name" value="DUF34/NIF3_sf"/>
</dbReference>
<dbReference type="SUPFAM" id="SSF102705">
    <property type="entry name" value="NIF3 (NGG1p interacting factor 3)-like"/>
    <property type="match status" value="1"/>
</dbReference>
<evidence type="ECO:0000256" key="3">
    <source>
        <dbReference type="ARBA" id="ARBA00022112"/>
    </source>
</evidence>
<evidence type="ECO:0000256" key="2">
    <source>
        <dbReference type="ARBA" id="ARBA00011643"/>
    </source>
</evidence>
<gene>
    <name evidence="6" type="ORF">HMPREF3230_00181</name>
</gene>
<dbReference type="RefSeq" id="WP_075523116.1">
    <property type="nucleotide sequence ID" value="NZ_KQ961851.1"/>
</dbReference>
<dbReference type="Proteomes" id="UP000070505">
    <property type="component" value="Unassembled WGS sequence"/>
</dbReference>